<name>A0A397TMC5_9GLOM</name>
<dbReference type="PANTHER" id="PTHR11742:SF103">
    <property type="entry name" value="ENDOPLASMIC RETICULUM MANNOSIDASE MNL2-RELATED"/>
    <property type="match status" value="1"/>
</dbReference>
<protein>
    <recommendedName>
        <fullName evidence="8">alpha-1,2-Mannosidase</fullName>
        <ecNumber evidence="8">3.2.1.-</ecNumber>
    </recommendedName>
</protein>
<evidence type="ECO:0000313" key="10">
    <source>
        <dbReference type="Proteomes" id="UP000265703"/>
    </source>
</evidence>
<dbReference type="Pfam" id="PF01532">
    <property type="entry name" value="Glyco_hydro_47"/>
    <property type="match status" value="1"/>
</dbReference>
<evidence type="ECO:0000256" key="2">
    <source>
        <dbReference type="ARBA" id="ARBA00004922"/>
    </source>
</evidence>
<evidence type="ECO:0000256" key="4">
    <source>
        <dbReference type="ARBA" id="ARBA00022801"/>
    </source>
</evidence>
<keyword evidence="8" id="KW-0326">Glycosidase</keyword>
<comment type="similarity">
    <text evidence="3 8">Belongs to the glycosyl hydrolase 47 family.</text>
</comment>
<dbReference type="EMBL" id="QKYT01000005">
    <property type="protein sequence ID" value="RIA99363.1"/>
    <property type="molecule type" value="Genomic_DNA"/>
</dbReference>
<dbReference type="GO" id="GO:0005783">
    <property type="term" value="C:endoplasmic reticulum"/>
    <property type="evidence" value="ECO:0007669"/>
    <property type="project" value="TreeGrafter"/>
</dbReference>
<dbReference type="Proteomes" id="UP000265703">
    <property type="component" value="Unassembled WGS sequence"/>
</dbReference>
<evidence type="ECO:0000256" key="1">
    <source>
        <dbReference type="ARBA" id="ARBA00001913"/>
    </source>
</evidence>
<dbReference type="GO" id="GO:0005975">
    <property type="term" value="P:carbohydrate metabolic process"/>
    <property type="evidence" value="ECO:0007669"/>
    <property type="project" value="InterPro"/>
</dbReference>
<dbReference type="AlphaFoldDB" id="A0A397TMC5"/>
<evidence type="ECO:0000256" key="3">
    <source>
        <dbReference type="ARBA" id="ARBA00007658"/>
    </source>
</evidence>
<dbReference type="InterPro" id="IPR050749">
    <property type="entry name" value="Glycosyl_Hydrolase_47"/>
</dbReference>
<proteinExistence type="inferred from homology"/>
<keyword evidence="4 8" id="KW-0378">Hydrolase</keyword>
<keyword evidence="5 7" id="KW-1015">Disulfide bond</keyword>
<feature type="binding site" evidence="6">
    <location>
        <position position="344"/>
    </location>
    <ligand>
        <name>Ca(2+)</name>
        <dbReference type="ChEBI" id="CHEBI:29108"/>
    </ligand>
</feature>
<feature type="disulfide bond" evidence="7">
    <location>
        <begin position="184"/>
        <end position="213"/>
    </location>
</feature>
<evidence type="ECO:0000256" key="7">
    <source>
        <dbReference type="PIRSR" id="PIRSR601382-3"/>
    </source>
</evidence>
<comment type="caution">
    <text evidence="9">The sequence shown here is derived from an EMBL/GenBank/DDBJ whole genome shotgun (WGS) entry which is preliminary data.</text>
</comment>
<dbReference type="PANTHER" id="PTHR11742">
    <property type="entry name" value="MANNOSYL-OLIGOSACCHARIDE ALPHA-1,2-MANNOSIDASE-RELATED"/>
    <property type="match status" value="1"/>
</dbReference>
<dbReference type="GO" id="GO:0005509">
    <property type="term" value="F:calcium ion binding"/>
    <property type="evidence" value="ECO:0007669"/>
    <property type="project" value="InterPro"/>
</dbReference>
<dbReference type="EC" id="3.2.1.-" evidence="8"/>
<dbReference type="InterPro" id="IPR012341">
    <property type="entry name" value="6hp_glycosidase-like_sf"/>
</dbReference>
<keyword evidence="6" id="KW-0106">Calcium</keyword>
<keyword evidence="6" id="KW-0479">Metal-binding</keyword>
<reference evidence="9 10" key="1">
    <citation type="submission" date="2018-06" db="EMBL/GenBank/DDBJ databases">
        <title>Comparative genomics reveals the genomic features of Rhizophagus irregularis, R. cerebriforme, R. diaphanum and Gigaspora rosea, and their symbiotic lifestyle signature.</title>
        <authorList>
            <person name="Morin E."/>
            <person name="San Clemente H."/>
            <person name="Chen E.C.H."/>
            <person name="De La Providencia I."/>
            <person name="Hainaut M."/>
            <person name="Kuo A."/>
            <person name="Kohler A."/>
            <person name="Murat C."/>
            <person name="Tang N."/>
            <person name="Roy S."/>
            <person name="Loubradou J."/>
            <person name="Henrissat B."/>
            <person name="Grigoriev I.V."/>
            <person name="Corradi N."/>
            <person name="Roux C."/>
            <person name="Martin F.M."/>
        </authorList>
    </citation>
    <scope>NUCLEOTIDE SEQUENCE [LARGE SCALE GENOMIC DNA]</scope>
    <source>
        <strain evidence="9 10">DAOM 227022</strain>
    </source>
</reference>
<dbReference type="SUPFAM" id="SSF48225">
    <property type="entry name" value="Seven-hairpin glycosidases"/>
    <property type="match status" value="1"/>
</dbReference>
<evidence type="ECO:0000256" key="6">
    <source>
        <dbReference type="PIRSR" id="PIRSR601382-2"/>
    </source>
</evidence>
<comment type="pathway">
    <text evidence="2">Protein modification; protein glycosylation.</text>
</comment>
<dbReference type="STRING" id="658196.A0A397TMC5"/>
<dbReference type="Gene3D" id="1.50.10.10">
    <property type="match status" value="1"/>
</dbReference>
<organism evidence="9 10">
    <name type="scientific">Glomus cerebriforme</name>
    <dbReference type="NCBI Taxonomy" id="658196"/>
    <lineage>
        <taxon>Eukaryota</taxon>
        <taxon>Fungi</taxon>
        <taxon>Fungi incertae sedis</taxon>
        <taxon>Mucoromycota</taxon>
        <taxon>Glomeromycotina</taxon>
        <taxon>Glomeromycetes</taxon>
        <taxon>Glomerales</taxon>
        <taxon>Glomeraceae</taxon>
        <taxon>Glomus</taxon>
    </lineage>
</organism>
<dbReference type="PRINTS" id="PR00747">
    <property type="entry name" value="GLYHDRLASE47"/>
</dbReference>
<dbReference type="GO" id="GO:0016020">
    <property type="term" value="C:membrane"/>
    <property type="evidence" value="ECO:0007669"/>
    <property type="project" value="InterPro"/>
</dbReference>
<evidence type="ECO:0000313" key="9">
    <source>
        <dbReference type="EMBL" id="RIA99363.1"/>
    </source>
</evidence>
<dbReference type="InterPro" id="IPR036026">
    <property type="entry name" value="Seven-hairpin_glycosidases"/>
</dbReference>
<comment type="cofactor">
    <cofactor evidence="1 6">
        <name>Ca(2+)</name>
        <dbReference type="ChEBI" id="CHEBI:29108"/>
    </cofactor>
</comment>
<gene>
    <name evidence="9" type="ORF">C1645_870065</name>
</gene>
<evidence type="ECO:0000256" key="8">
    <source>
        <dbReference type="RuleBase" id="RU361193"/>
    </source>
</evidence>
<dbReference type="GO" id="GO:0036503">
    <property type="term" value="P:ERAD pathway"/>
    <property type="evidence" value="ECO:0007669"/>
    <property type="project" value="UniProtKB-ARBA"/>
</dbReference>
<dbReference type="InterPro" id="IPR001382">
    <property type="entry name" value="Glyco_hydro_47"/>
</dbReference>
<keyword evidence="10" id="KW-1185">Reference proteome</keyword>
<evidence type="ECO:0000256" key="5">
    <source>
        <dbReference type="ARBA" id="ARBA00023157"/>
    </source>
</evidence>
<sequence>MLLKKAKELGEAMIPSFNSPSGIPYNTWNLTKGLTENGYRPYDNSMGLLSQAGTLQLEYMKLAQLTGNSSFFYKVQNITDVLDKAEKKIPGLYPVYISHETGNFPNYDFISFGGNADSFYEYLIKQYIYVGGAIDQYKRMYEESIDGMHNYLIKEGQIKGHPDLLFIGSLYYNSFISQMEHLACFVPGMLAIGAKILDRPKDLEVAIKLGETCYWSYNSTPTGIGPESFTFLQKNPTLDEQSRLKLSLKQKQKDIFFPDGVYGMNGYYWLRPETVESLFILYRVTGDKSYQEKGWKIWQSIEKWCKTKTAYSGIFHVASKNAKQINNMESTPDVISLDTYVFNTEAHPFLRMKV</sequence>
<dbReference type="GO" id="GO:0004571">
    <property type="term" value="F:mannosyl-oligosaccharide 1,2-alpha-mannosidase activity"/>
    <property type="evidence" value="ECO:0007669"/>
    <property type="project" value="InterPro"/>
</dbReference>
<dbReference type="OrthoDB" id="8118055at2759"/>
<accession>A0A397TMC5</accession>